<comment type="subcellular location">
    <subcellularLocation>
        <location evidence="1">Cytoplasm</location>
    </subcellularLocation>
</comment>
<evidence type="ECO:0000256" key="2">
    <source>
        <dbReference type="ARBA" id="ARBA00008499"/>
    </source>
</evidence>
<dbReference type="NCBIfam" id="NF033844">
    <property type="entry name" value="small_YqgB"/>
    <property type="match status" value="1"/>
</dbReference>
<sequence length="54" mass="5688">MNMKPVAPAAFQHSLLDCGAVYGLLSPGNIAIVISSAIEVCCFTLSTVSEVRYV</sequence>
<gene>
    <name evidence="5" type="primary">yqgB</name>
    <name evidence="5" type="ORF">QEG54_004412</name>
</gene>
<dbReference type="GO" id="GO:0005737">
    <property type="term" value="C:cytoplasm"/>
    <property type="evidence" value="ECO:0007669"/>
    <property type="project" value="UniProtKB-SubCell"/>
</dbReference>
<dbReference type="Pfam" id="PF11036">
    <property type="entry name" value="YqgB"/>
    <property type="match status" value="1"/>
</dbReference>
<name>A0AAI9DQ20_PLUGE</name>
<reference evidence="5" key="1">
    <citation type="submission" date="2024-02" db="EMBL/GenBank/DDBJ databases">
        <authorList>
            <consortium name="Clinical and Environmental Microbiology Branch: Whole genome sequencing antimicrobial resistance pathogens in the healthcare setting"/>
        </authorList>
    </citation>
    <scope>NUCLEOTIDE SEQUENCE</scope>
    <source>
        <strain evidence="5">2021DK-00143</strain>
    </source>
</reference>
<proteinExistence type="inferred from homology"/>
<dbReference type="AlphaFoldDB" id="A0AAI9DQ20"/>
<protein>
    <recommendedName>
        <fullName evidence="3">Uncharacterized protein YqgB</fullName>
    </recommendedName>
</protein>
<dbReference type="RefSeq" id="WP_072062422.1">
    <property type="nucleotide sequence ID" value="NZ_JAOYOE010000065.1"/>
</dbReference>
<comment type="caution">
    <text evidence="5">The sequence shown here is derived from an EMBL/GenBank/DDBJ whole genome shotgun (WGS) entry which is preliminary data.</text>
</comment>
<comment type="similarity">
    <text evidence="2">Belongs to the YqgB family.</text>
</comment>
<dbReference type="InterPro" id="IPR020196">
    <property type="entry name" value="Uncharacterised_YqgB"/>
</dbReference>
<evidence type="ECO:0000313" key="5">
    <source>
        <dbReference type="EMBL" id="EML1473606.1"/>
    </source>
</evidence>
<organism evidence="5">
    <name type="scientific">Pluralibacter gergoviae</name>
    <name type="common">Enterobacter gergoviae</name>
    <dbReference type="NCBI Taxonomy" id="61647"/>
    <lineage>
        <taxon>Bacteria</taxon>
        <taxon>Pseudomonadati</taxon>
        <taxon>Pseudomonadota</taxon>
        <taxon>Gammaproteobacteria</taxon>
        <taxon>Enterobacterales</taxon>
        <taxon>Enterobacteriaceae</taxon>
        <taxon>Pluralibacter</taxon>
    </lineage>
</organism>
<evidence type="ECO:0000256" key="1">
    <source>
        <dbReference type="ARBA" id="ARBA00004496"/>
    </source>
</evidence>
<dbReference type="EMBL" id="ABLOKC030000032">
    <property type="protein sequence ID" value="EML1473606.1"/>
    <property type="molecule type" value="Genomic_DNA"/>
</dbReference>
<evidence type="ECO:0000256" key="4">
    <source>
        <dbReference type="ARBA" id="ARBA00022490"/>
    </source>
</evidence>
<evidence type="ECO:0000256" key="3">
    <source>
        <dbReference type="ARBA" id="ARBA00018270"/>
    </source>
</evidence>
<keyword evidence="4" id="KW-0963">Cytoplasm</keyword>
<accession>A0AAI9DQ20</accession>